<feature type="domain" description="Heme-copper oxidase subunit III family profile" evidence="8">
    <location>
        <begin position="1"/>
        <end position="194"/>
    </location>
</feature>
<evidence type="ECO:0000256" key="2">
    <source>
        <dbReference type="ARBA" id="ARBA00010581"/>
    </source>
</evidence>
<dbReference type="AlphaFoldDB" id="A0A6N9NDT9"/>
<protein>
    <recommendedName>
        <fullName evidence="8">Heme-copper oxidase subunit III family profile domain-containing protein</fullName>
    </recommendedName>
</protein>
<feature type="transmembrane region" description="Helical" evidence="7">
    <location>
        <begin position="57"/>
        <end position="79"/>
    </location>
</feature>
<reference evidence="9 10" key="1">
    <citation type="submission" date="2019-12" db="EMBL/GenBank/DDBJ databases">
        <authorList>
            <person name="Zhao J."/>
        </authorList>
    </citation>
    <scope>NUCLEOTIDE SEQUENCE [LARGE SCALE GENOMIC DNA]</scope>
    <source>
        <strain evidence="9 10">S-15</strain>
    </source>
</reference>
<comment type="similarity">
    <text evidence="2 6">Belongs to the cytochrome c oxidase subunit 3 family.</text>
</comment>
<evidence type="ECO:0000256" key="3">
    <source>
        <dbReference type="ARBA" id="ARBA00022692"/>
    </source>
</evidence>
<proteinExistence type="inferred from homology"/>
<evidence type="ECO:0000313" key="9">
    <source>
        <dbReference type="EMBL" id="NBG64776.1"/>
    </source>
</evidence>
<dbReference type="PANTHER" id="PTHR11403">
    <property type="entry name" value="CYTOCHROME C OXIDASE SUBUNIT III"/>
    <property type="match status" value="1"/>
</dbReference>
<feature type="transmembrane region" description="Helical" evidence="7">
    <location>
        <begin position="130"/>
        <end position="154"/>
    </location>
</feature>
<feature type="transmembrane region" description="Helical" evidence="7">
    <location>
        <begin position="21"/>
        <end position="42"/>
    </location>
</feature>
<sequence>MMTITQSFEDKTHKEKTMKPLLWVGMISIVMLFAGLTSAVIVRKSDGNWLEFYMPSMFWVSTVVILISSLTMYLSLHFAKRSNFTGVKASLAATLILGIVFAFSQFEAWSQLTSGQVFFTGSESNASGSFLYILTAVHLIHLLGGLMALLVVFFKSLKNTYKPKNLLGLQVCSIYWHFLDALWLYLFLFLSYIV</sequence>
<name>A0A6N9NDT9_9FLAO</name>
<gene>
    <name evidence="9" type="ORF">GQN54_01515</name>
</gene>
<organism evidence="9 10">
    <name type="scientific">Acidiluteibacter ferrifornacis</name>
    <dbReference type="NCBI Taxonomy" id="2692424"/>
    <lineage>
        <taxon>Bacteria</taxon>
        <taxon>Pseudomonadati</taxon>
        <taxon>Bacteroidota</taxon>
        <taxon>Flavobacteriia</taxon>
        <taxon>Flavobacteriales</taxon>
        <taxon>Cryomorphaceae</taxon>
        <taxon>Acidiluteibacter</taxon>
    </lineage>
</organism>
<dbReference type="GO" id="GO:0019646">
    <property type="term" value="P:aerobic electron transport chain"/>
    <property type="evidence" value="ECO:0007669"/>
    <property type="project" value="InterPro"/>
</dbReference>
<dbReference type="Gene3D" id="1.20.120.80">
    <property type="entry name" value="Cytochrome c oxidase, subunit III, four-helix bundle"/>
    <property type="match status" value="1"/>
</dbReference>
<dbReference type="InterPro" id="IPR035973">
    <property type="entry name" value="Cyt_c_oxidase_su3-like_sf"/>
</dbReference>
<dbReference type="GO" id="GO:0004129">
    <property type="term" value="F:cytochrome-c oxidase activity"/>
    <property type="evidence" value="ECO:0007669"/>
    <property type="project" value="InterPro"/>
</dbReference>
<comment type="subcellular location">
    <subcellularLocation>
        <location evidence="6">Cell membrane</location>
        <topology evidence="6">Multi-pass membrane protein</topology>
    </subcellularLocation>
    <subcellularLocation>
        <location evidence="1">Membrane</location>
        <topology evidence="1">Multi-pass membrane protein</topology>
    </subcellularLocation>
</comment>
<evidence type="ECO:0000256" key="7">
    <source>
        <dbReference type="SAM" id="Phobius"/>
    </source>
</evidence>
<keyword evidence="5 7" id="KW-0472">Membrane</keyword>
<dbReference type="SUPFAM" id="SSF81452">
    <property type="entry name" value="Cytochrome c oxidase subunit III-like"/>
    <property type="match status" value="1"/>
</dbReference>
<dbReference type="InterPro" id="IPR024791">
    <property type="entry name" value="Cyt_c/ubiquinol_Oxase_su3"/>
</dbReference>
<evidence type="ECO:0000256" key="6">
    <source>
        <dbReference type="RuleBase" id="RU003376"/>
    </source>
</evidence>
<dbReference type="RefSeq" id="WP_160631257.1">
    <property type="nucleotide sequence ID" value="NZ_WWNE01000003.1"/>
</dbReference>
<feature type="transmembrane region" description="Helical" evidence="7">
    <location>
        <begin position="91"/>
        <end position="110"/>
    </location>
</feature>
<feature type="transmembrane region" description="Helical" evidence="7">
    <location>
        <begin position="166"/>
        <end position="193"/>
    </location>
</feature>
<accession>A0A6N9NDT9</accession>
<evidence type="ECO:0000256" key="4">
    <source>
        <dbReference type="ARBA" id="ARBA00022989"/>
    </source>
</evidence>
<evidence type="ECO:0000313" key="10">
    <source>
        <dbReference type="Proteomes" id="UP000470771"/>
    </source>
</evidence>
<keyword evidence="4 7" id="KW-1133">Transmembrane helix</keyword>
<keyword evidence="3 6" id="KW-0812">Transmembrane</keyword>
<comment type="caution">
    <text evidence="9">The sequence shown here is derived from an EMBL/GenBank/DDBJ whole genome shotgun (WGS) entry which is preliminary data.</text>
</comment>
<dbReference type="GO" id="GO:0005886">
    <property type="term" value="C:plasma membrane"/>
    <property type="evidence" value="ECO:0007669"/>
    <property type="project" value="UniProtKB-SubCell"/>
</dbReference>
<dbReference type="InterPro" id="IPR000298">
    <property type="entry name" value="Cyt_c_oxidase-like_su3"/>
</dbReference>
<dbReference type="PANTHER" id="PTHR11403:SF10">
    <property type="entry name" value="CYTOCHROME C OXIDASE"/>
    <property type="match status" value="1"/>
</dbReference>
<evidence type="ECO:0000256" key="5">
    <source>
        <dbReference type="ARBA" id="ARBA00023136"/>
    </source>
</evidence>
<evidence type="ECO:0000259" key="8">
    <source>
        <dbReference type="PROSITE" id="PS50253"/>
    </source>
</evidence>
<dbReference type="Proteomes" id="UP000470771">
    <property type="component" value="Unassembled WGS sequence"/>
</dbReference>
<keyword evidence="10" id="KW-1185">Reference proteome</keyword>
<dbReference type="InterPro" id="IPR013833">
    <property type="entry name" value="Cyt_c_oxidase_su3_a-hlx"/>
</dbReference>
<evidence type="ECO:0000256" key="1">
    <source>
        <dbReference type="ARBA" id="ARBA00004141"/>
    </source>
</evidence>
<dbReference type="Pfam" id="PF00510">
    <property type="entry name" value="COX3"/>
    <property type="match status" value="1"/>
</dbReference>
<dbReference type="PROSITE" id="PS50253">
    <property type="entry name" value="COX3"/>
    <property type="match status" value="1"/>
</dbReference>
<dbReference type="EMBL" id="WWNE01000003">
    <property type="protein sequence ID" value="NBG64776.1"/>
    <property type="molecule type" value="Genomic_DNA"/>
</dbReference>